<comment type="similarity">
    <text evidence="2">Belongs to the chromate ion transporter (CHR) (TC 2.A.51) family.</text>
</comment>
<evidence type="ECO:0000256" key="2">
    <source>
        <dbReference type="ARBA" id="ARBA00005262"/>
    </source>
</evidence>
<evidence type="ECO:0000256" key="4">
    <source>
        <dbReference type="ARBA" id="ARBA00022692"/>
    </source>
</evidence>
<evidence type="ECO:0000256" key="1">
    <source>
        <dbReference type="ARBA" id="ARBA00004651"/>
    </source>
</evidence>
<organism evidence="8 9">
    <name type="scientific">Candidatus Atopostipes pullistercoris</name>
    <dbReference type="NCBI Taxonomy" id="2838467"/>
    <lineage>
        <taxon>Bacteria</taxon>
        <taxon>Bacillati</taxon>
        <taxon>Bacillota</taxon>
        <taxon>Bacilli</taxon>
        <taxon>Lactobacillales</taxon>
        <taxon>Carnobacteriaceae</taxon>
        <taxon>Atopostipes</taxon>
    </lineage>
</organism>
<evidence type="ECO:0000256" key="5">
    <source>
        <dbReference type="ARBA" id="ARBA00022989"/>
    </source>
</evidence>
<gene>
    <name evidence="8" type="ORF">H9808_00805</name>
</gene>
<sequence length="190" mass="20552">MIYLQLFWSFLQVGMFSFGGGYAALPLIESIVVKQHGWLSVNEFTDLITISQMTPGPISVNSATFIGLSVGGFWGAIFATLGNIAPSIVLVTLISWLYMKYNSLDTLQTVLRALRPAVIAMIATAGVTLIIAAFWGERAIGFSNINRVAVVLFGLAMFFLLKYNTNPILVMVLAGVANVLWAVLSGTVQL</sequence>
<evidence type="ECO:0000313" key="9">
    <source>
        <dbReference type="Proteomes" id="UP000824106"/>
    </source>
</evidence>
<dbReference type="EMBL" id="DXAZ01000010">
    <property type="protein sequence ID" value="HIZ70309.1"/>
    <property type="molecule type" value="Genomic_DNA"/>
</dbReference>
<comment type="caution">
    <text evidence="8">The sequence shown here is derived from an EMBL/GenBank/DDBJ whole genome shotgun (WGS) entry which is preliminary data.</text>
</comment>
<feature type="transmembrane region" description="Helical" evidence="7">
    <location>
        <begin position="141"/>
        <end position="161"/>
    </location>
</feature>
<evidence type="ECO:0000256" key="7">
    <source>
        <dbReference type="SAM" id="Phobius"/>
    </source>
</evidence>
<keyword evidence="3" id="KW-1003">Cell membrane</keyword>
<accession>A0A9D2FZL3</accession>
<protein>
    <submittedName>
        <fullName evidence="8">Chromate transporter</fullName>
    </submittedName>
</protein>
<feature type="transmembrane region" description="Helical" evidence="7">
    <location>
        <begin position="6"/>
        <end position="25"/>
    </location>
</feature>
<proteinExistence type="inferred from homology"/>
<dbReference type="Pfam" id="PF02417">
    <property type="entry name" value="Chromate_transp"/>
    <property type="match status" value="1"/>
</dbReference>
<dbReference type="InterPro" id="IPR003370">
    <property type="entry name" value="Chromate_transpt"/>
</dbReference>
<dbReference type="InterPro" id="IPR052518">
    <property type="entry name" value="CHR_Transporter"/>
</dbReference>
<dbReference type="GO" id="GO:0005886">
    <property type="term" value="C:plasma membrane"/>
    <property type="evidence" value="ECO:0007669"/>
    <property type="project" value="UniProtKB-SubCell"/>
</dbReference>
<keyword evidence="4 7" id="KW-0812">Transmembrane</keyword>
<evidence type="ECO:0000256" key="6">
    <source>
        <dbReference type="ARBA" id="ARBA00023136"/>
    </source>
</evidence>
<dbReference type="PANTHER" id="PTHR43663">
    <property type="entry name" value="CHROMATE TRANSPORT PROTEIN-RELATED"/>
    <property type="match status" value="1"/>
</dbReference>
<dbReference type="Proteomes" id="UP000824106">
    <property type="component" value="Unassembled WGS sequence"/>
</dbReference>
<evidence type="ECO:0000256" key="3">
    <source>
        <dbReference type="ARBA" id="ARBA00022475"/>
    </source>
</evidence>
<feature type="transmembrane region" description="Helical" evidence="7">
    <location>
        <begin position="113"/>
        <end position="135"/>
    </location>
</feature>
<dbReference type="PANTHER" id="PTHR43663:SF1">
    <property type="entry name" value="CHROMATE TRANSPORTER"/>
    <property type="match status" value="1"/>
</dbReference>
<reference evidence="8" key="2">
    <citation type="submission" date="2021-04" db="EMBL/GenBank/DDBJ databases">
        <authorList>
            <person name="Gilroy R."/>
        </authorList>
    </citation>
    <scope>NUCLEOTIDE SEQUENCE</scope>
    <source>
        <strain evidence="8">CHK169-4300</strain>
    </source>
</reference>
<dbReference type="AlphaFoldDB" id="A0A9D2FZL3"/>
<keyword evidence="6 7" id="KW-0472">Membrane</keyword>
<dbReference type="GO" id="GO:0015109">
    <property type="term" value="F:chromate transmembrane transporter activity"/>
    <property type="evidence" value="ECO:0007669"/>
    <property type="project" value="InterPro"/>
</dbReference>
<comment type="subcellular location">
    <subcellularLocation>
        <location evidence="1">Cell membrane</location>
        <topology evidence="1">Multi-pass membrane protein</topology>
    </subcellularLocation>
</comment>
<evidence type="ECO:0000313" key="8">
    <source>
        <dbReference type="EMBL" id="HIZ70309.1"/>
    </source>
</evidence>
<name>A0A9D2FZL3_9LACT</name>
<keyword evidence="5 7" id="KW-1133">Transmembrane helix</keyword>
<reference evidence="8" key="1">
    <citation type="journal article" date="2021" name="PeerJ">
        <title>Extensive microbial diversity within the chicken gut microbiome revealed by metagenomics and culture.</title>
        <authorList>
            <person name="Gilroy R."/>
            <person name="Ravi A."/>
            <person name="Getino M."/>
            <person name="Pursley I."/>
            <person name="Horton D.L."/>
            <person name="Alikhan N.F."/>
            <person name="Baker D."/>
            <person name="Gharbi K."/>
            <person name="Hall N."/>
            <person name="Watson M."/>
            <person name="Adriaenssens E.M."/>
            <person name="Foster-Nyarko E."/>
            <person name="Jarju S."/>
            <person name="Secka A."/>
            <person name="Antonio M."/>
            <person name="Oren A."/>
            <person name="Chaudhuri R.R."/>
            <person name="La Ragione R."/>
            <person name="Hildebrand F."/>
            <person name="Pallen M.J."/>
        </authorList>
    </citation>
    <scope>NUCLEOTIDE SEQUENCE</scope>
    <source>
        <strain evidence="8">CHK169-4300</strain>
    </source>
</reference>
<feature type="transmembrane region" description="Helical" evidence="7">
    <location>
        <begin position="168"/>
        <end position="188"/>
    </location>
</feature>